<keyword evidence="6" id="KW-0276">Fatty acid metabolism</keyword>
<evidence type="ECO:0000259" key="28">
    <source>
        <dbReference type="Pfam" id="PF02737"/>
    </source>
</evidence>
<evidence type="ECO:0000313" key="29">
    <source>
        <dbReference type="EMBL" id="KAF0304072.1"/>
    </source>
</evidence>
<comment type="catalytic activity">
    <reaction evidence="16">
        <text>(3S)-hydroxydecanoyl-CoA + NAD(+) = 3-oxodecanoyl-CoA + NADH + H(+)</text>
        <dbReference type="Rhea" id="RHEA:31187"/>
        <dbReference type="ChEBI" id="CHEBI:15378"/>
        <dbReference type="ChEBI" id="CHEBI:57540"/>
        <dbReference type="ChEBI" id="CHEBI:57945"/>
        <dbReference type="ChEBI" id="CHEBI:62548"/>
        <dbReference type="ChEBI" id="CHEBI:62616"/>
    </reaction>
</comment>
<proteinExistence type="inferred from homology"/>
<evidence type="ECO:0000256" key="3">
    <source>
        <dbReference type="ARBA" id="ARBA00009463"/>
    </source>
</evidence>
<evidence type="ECO:0000256" key="4">
    <source>
        <dbReference type="ARBA" id="ARBA00013000"/>
    </source>
</evidence>
<keyword evidence="10" id="KW-0560">Oxidoreductase</keyword>
<evidence type="ECO:0000256" key="21">
    <source>
        <dbReference type="ARBA" id="ARBA00071676"/>
    </source>
</evidence>
<comment type="subcellular location">
    <subcellularLocation>
        <location evidence="1">Mitochondrion matrix</location>
    </subcellularLocation>
</comment>
<evidence type="ECO:0000256" key="2">
    <source>
        <dbReference type="ARBA" id="ARBA00005005"/>
    </source>
</evidence>
<keyword evidence="11 25" id="KW-0520">NAD</keyword>
<gene>
    <name evidence="29" type="primary">HADH</name>
    <name evidence="29" type="ORF">FJT64_024036</name>
</gene>
<comment type="catalytic activity">
    <reaction evidence="15">
        <text>a (3S)-3-hydroxyacyl-CoA + NAD(+) = a 3-oxoacyl-CoA + NADH + H(+)</text>
        <dbReference type="Rhea" id="RHEA:22432"/>
        <dbReference type="ChEBI" id="CHEBI:15378"/>
        <dbReference type="ChEBI" id="CHEBI:57318"/>
        <dbReference type="ChEBI" id="CHEBI:57540"/>
        <dbReference type="ChEBI" id="CHEBI:57945"/>
        <dbReference type="ChEBI" id="CHEBI:90726"/>
        <dbReference type="EC" id="1.1.1.35"/>
    </reaction>
</comment>
<dbReference type="Pfam" id="PF00725">
    <property type="entry name" value="3HCDH"/>
    <property type="match status" value="1"/>
</dbReference>
<comment type="caution">
    <text evidence="29">The sequence shown here is derived from an EMBL/GenBank/DDBJ whole genome shotgun (WGS) entry which is preliminary data.</text>
</comment>
<evidence type="ECO:0000256" key="20">
    <source>
        <dbReference type="ARBA" id="ARBA00065273"/>
    </source>
</evidence>
<evidence type="ECO:0000256" key="15">
    <source>
        <dbReference type="ARBA" id="ARBA00049556"/>
    </source>
</evidence>
<accession>A0A6A4WN39</accession>
<organism evidence="29 30">
    <name type="scientific">Amphibalanus amphitrite</name>
    <name type="common">Striped barnacle</name>
    <name type="synonym">Balanus amphitrite</name>
    <dbReference type="NCBI Taxonomy" id="1232801"/>
    <lineage>
        <taxon>Eukaryota</taxon>
        <taxon>Metazoa</taxon>
        <taxon>Ecdysozoa</taxon>
        <taxon>Arthropoda</taxon>
        <taxon>Crustacea</taxon>
        <taxon>Multicrustacea</taxon>
        <taxon>Cirripedia</taxon>
        <taxon>Thoracica</taxon>
        <taxon>Thoracicalcarea</taxon>
        <taxon>Balanomorpha</taxon>
        <taxon>Balanoidea</taxon>
        <taxon>Balanidae</taxon>
        <taxon>Amphibalaninae</taxon>
        <taxon>Amphibalanus</taxon>
    </lineage>
</organism>
<feature type="domain" description="3-hydroxyacyl-CoA dehydrogenase NAD binding" evidence="28">
    <location>
        <begin position="33"/>
        <end position="218"/>
    </location>
</feature>
<keyword evidence="9" id="KW-0007">Acetylation</keyword>
<evidence type="ECO:0000256" key="6">
    <source>
        <dbReference type="ARBA" id="ARBA00022832"/>
    </source>
</evidence>
<dbReference type="InterPro" id="IPR008927">
    <property type="entry name" value="6-PGluconate_DH-like_C_sf"/>
</dbReference>
<dbReference type="GO" id="GO:0030154">
    <property type="term" value="P:cell differentiation"/>
    <property type="evidence" value="ECO:0007669"/>
    <property type="project" value="UniProtKB-KW"/>
</dbReference>
<dbReference type="InterPro" id="IPR006108">
    <property type="entry name" value="3HC_DH_C"/>
</dbReference>
<dbReference type="Pfam" id="PF02737">
    <property type="entry name" value="3HCDH_N"/>
    <property type="match status" value="1"/>
</dbReference>
<dbReference type="InterPro" id="IPR006176">
    <property type="entry name" value="3-OHacyl-CoA_DH_NAD-bd"/>
</dbReference>
<keyword evidence="14" id="KW-0379">Hydroxylation</keyword>
<dbReference type="InterPro" id="IPR036291">
    <property type="entry name" value="NAD(P)-bd_dom_sf"/>
</dbReference>
<dbReference type="PIRSF" id="PIRSF000105">
    <property type="entry name" value="HCDH"/>
    <property type="match status" value="1"/>
</dbReference>
<dbReference type="GO" id="GO:0003857">
    <property type="term" value="F:(3S)-3-hydroxyacyl-CoA dehydrogenase (NAD+) activity"/>
    <property type="evidence" value="ECO:0007669"/>
    <property type="project" value="UniProtKB-EC"/>
</dbReference>
<dbReference type="GO" id="GO:0007283">
    <property type="term" value="P:spermatogenesis"/>
    <property type="evidence" value="ECO:0007669"/>
    <property type="project" value="UniProtKB-KW"/>
</dbReference>
<dbReference type="PANTHER" id="PTHR43561">
    <property type="match status" value="1"/>
</dbReference>
<keyword evidence="12" id="KW-0443">Lipid metabolism</keyword>
<evidence type="ECO:0000256" key="1">
    <source>
        <dbReference type="ARBA" id="ARBA00004305"/>
    </source>
</evidence>
<evidence type="ECO:0000256" key="16">
    <source>
        <dbReference type="ARBA" id="ARBA00051510"/>
    </source>
</evidence>
<dbReference type="EC" id="1.1.1.35" evidence="4"/>
<evidence type="ECO:0000256" key="24">
    <source>
        <dbReference type="PIRSR" id="PIRSR000105-1"/>
    </source>
</evidence>
<evidence type="ECO:0000256" key="5">
    <source>
        <dbReference type="ARBA" id="ARBA00022782"/>
    </source>
</evidence>
<dbReference type="SUPFAM" id="SSF48179">
    <property type="entry name" value="6-phosphogluconate dehydrogenase C-terminal domain-like"/>
    <property type="match status" value="1"/>
</dbReference>
<evidence type="ECO:0000256" key="17">
    <source>
        <dbReference type="ARBA" id="ARBA00052282"/>
    </source>
</evidence>
<dbReference type="InterPro" id="IPR022694">
    <property type="entry name" value="3-OHacyl-CoA_DH"/>
</dbReference>
<evidence type="ECO:0000256" key="7">
    <source>
        <dbReference type="ARBA" id="ARBA00022871"/>
    </source>
</evidence>
<keyword evidence="8" id="KW-0809">Transit peptide</keyword>
<feature type="binding site" evidence="25">
    <location>
        <position position="126"/>
    </location>
    <ligand>
        <name>NAD(+)</name>
        <dbReference type="ChEBI" id="CHEBI:57540"/>
    </ligand>
</feature>
<dbReference type="GO" id="GO:0005759">
    <property type="term" value="C:mitochondrial matrix"/>
    <property type="evidence" value="ECO:0007669"/>
    <property type="project" value="UniProtKB-SubCell"/>
</dbReference>
<name>A0A6A4WN39_AMPAM</name>
<feature type="binding site" evidence="26">
    <location>
        <position position="77"/>
    </location>
    <ligand>
        <name>CoA</name>
        <dbReference type="ChEBI" id="CHEBI:57287"/>
    </ligand>
</feature>
<feature type="binding site" evidence="25">
    <location>
        <position position="309"/>
    </location>
    <ligand>
        <name>NAD(+)</name>
        <dbReference type="ChEBI" id="CHEBI:57540"/>
    </ligand>
</feature>
<dbReference type="AlphaFoldDB" id="A0A6A4WN39"/>
<dbReference type="OrthoDB" id="5958943at2759"/>
<dbReference type="InterPro" id="IPR052242">
    <property type="entry name" value="Mito_3-hydroxyacyl-CoA_DH"/>
</dbReference>
<dbReference type="SUPFAM" id="SSF51735">
    <property type="entry name" value="NAD(P)-binding Rossmann-fold domains"/>
    <property type="match status" value="1"/>
</dbReference>
<evidence type="ECO:0000256" key="10">
    <source>
        <dbReference type="ARBA" id="ARBA00023002"/>
    </source>
</evidence>
<dbReference type="Proteomes" id="UP000440578">
    <property type="component" value="Unassembled WGS sequence"/>
</dbReference>
<dbReference type="InterPro" id="IPR013328">
    <property type="entry name" value="6PGD_dom2"/>
</dbReference>
<evidence type="ECO:0000256" key="14">
    <source>
        <dbReference type="ARBA" id="ARBA00023278"/>
    </source>
</evidence>
<evidence type="ECO:0000256" key="12">
    <source>
        <dbReference type="ARBA" id="ARBA00023098"/>
    </source>
</evidence>
<dbReference type="Gene3D" id="1.10.1040.10">
    <property type="entry name" value="N-(1-d-carboxylethyl)-l-norvaline Dehydrogenase, domain 2"/>
    <property type="match status" value="1"/>
</dbReference>
<feature type="binding site" evidence="25">
    <location>
        <position position="61"/>
    </location>
    <ligand>
        <name>NAD(+)</name>
        <dbReference type="ChEBI" id="CHEBI:57540"/>
    </ligand>
</feature>
<evidence type="ECO:0000256" key="13">
    <source>
        <dbReference type="ARBA" id="ARBA00023128"/>
    </source>
</evidence>
<evidence type="ECO:0000256" key="26">
    <source>
        <dbReference type="PIRSR" id="PIRSR000105-3"/>
    </source>
</evidence>
<comment type="catalytic activity">
    <reaction evidence="17">
        <text>(3S)-hydroxyhexadecanoyl-CoA + NAD(+) = 3-oxohexadecanoyl-CoA + NADH + H(+)</text>
        <dbReference type="Rhea" id="RHEA:31159"/>
        <dbReference type="ChEBI" id="CHEBI:15378"/>
        <dbReference type="ChEBI" id="CHEBI:57349"/>
        <dbReference type="ChEBI" id="CHEBI:57540"/>
        <dbReference type="ChEBI" id="CHEBI:57945"/>
        <dbReference type="ChEBI" id="CHEBI:62613"/>
    </reaction>
</comment>
<feature type="binding site" evidence="25">
    <location>
        <position position="177"/>
    </location>
    <ligand>
        <name>NAD(+)</name>
        <dbReference type="ChEBI" id="CHEBI:57540"/>
    </ligand>
</feature>
<feature type="binding site" evidence="25">
    <location>
        <position position="131"/>
    </location>
    <ligand>
        <name>NAD(+)</name>
        <dbReference type="ChEBI" id="CHEBI:57540"/>
    </ligand>
</feature>
<comment type="catalytic activity">
    <reaction evidence="18">
        <text>(3S)-3-hydroxybutanoyl-CoA + NAD(+) = acetoacetyl-CoA + NADH + H(+)</text>
        <dbReference type="Rhea" id="RHEA:30799"/>
        <dbReference type="ChEBI" id="CHEBI:15378"/>
        <dbReference type="ChEBI" id="CHEBI:57286"/>
        <dbReference type="ChEBI" id="CHEBI:57316"/>
        <dbReference type="ChEBI" id="CHEBI:57540"/>
        <dbReference type="ChEBI" id="CHEBI:57945"/>
    </reaction>
</comment>
<dbReference type="FunFam" id="3.40.50.720:FF:000258">
    <property type="entry name" value="Hydroxyacyl-coenzyme A dehydrogenase, mitochondrial"/>
    <property type="match status" value="1"/>
</dbReference>
<keyword evidence="30" id="KW-1185">Reference proteome</keyword>
<protein>
    <recommendedName>
        <fullName evidence="21">Hydroxyacyl-coenzyme A dehydrogenase, mitochondrial</fullName>
        <ecNumber evidence="4">1.1.1.35</ecNumber>
    </recommendedName>
    <alternativeName>
        <fullName evidence="22">Medium and short-chain L-3-hydroxyacyl-coenzyme A dehydrogenase</fullName>
    </alternativeName>
    <alternativeName>
        <fullName evidence="23">Short-chain 3-hydroxyacyl-CoA dehydrogenase</fullName>
    </alternativeName>
</protein>
<dbReference type="EMBL" id="VIIS01000874">
    <property type="protein sequence ID" value="KAF0304072.1"/>
    <property type="molecule type" value="Genomic_DNA"/>
</dbReference>
<comment type="subunit">
    <text evidence="20">Homodimer. Interacts with GLUD1; this interaction inhibits the activation of glutamate dehydrogenase 1 (GLUD1).</text>
</comment>
<evidence type="ECO:0000256" key="19">
    <source>
        <dbReference type="ARBA" id="ARBA00059837"/>
    </source>
</evidence>
<evidence type="ECO:0000256" key="8">
    <source>
        <dbReference type="ARBA" id="ARBA00022946"/>
    </source>
</evidence>
<dbReference type="PANTHER" id="PTHR43561:SF3">
    <property type="entry name" value="HYDROXYACYL-COENZYME A DEHYDROGENASE, MITOCHONDRIAL"/>
    <property type="match status" value="1"/>
</dbReference>
<dbReference type="Gene3D" id="3.40.50.720">
    <property type="entry name" value="NAD(P)-binding Rossmann-like Domain"/>
    <property type="match status" value="1"/>
</dbReference>
<evidence type="ECO:0000259" key="27">
    <source>
        <dbReference type="Pfam" id="PF00725"/>
    </source>
</evidence>
<comment type="similarity">
    <text evidence="3">Belongs to the 3-hydroxyacyl-CoA dehydrogenase family.</text>
</comment>
<evidence type="ECO:0000256" key="23">
    <source>
        <dbReference type="ARBA" id="ARBA00079904"/>
    </source>
</evidence>
<sequence length="319" mass="34836">MLSSKLLRFSTVSGIGPLRSLSASAPLKDAIKTVTVIGGGLMGSGIVQVAAQTGHKVTLVDVKDEFLEKSKANIEGSIKRVAKKMFKEDADAAGKFISESLARITMTTDTLEAVRDTDLVIEAIVENLGVKQKLFKAIDEVAPQKTIFTSNTSSIPITQIAEPTSRKDRFGGLHFFNPVPVMKLLEVISIQQTSEETFNRMLEFGAAMGKTTVRCKDTPGFVVNRLLVPNLLEAIRMLERGDATARDIDTAMKLGASYPMGPFELADYVGLDTTKFIIDGWHESYPENPLFAPSPLLNKLVSEGKLGRKTGEGFYQYKK</sequence>
<comment type="function">
    <text evidence="19">Mitochondrial fatty acid beta-oxidation enzyme that catalyzes the third step of the beta-oxidation cycle for medium and short-chain 3-hydroxy fatty acyl-CoAs (C4 to C10). Plays a role in the control of insulin secretion by inhibiting the activation of glutamate dehydrogenase 1 (GLUD1), an enzyme that has an important role in regulating amino acid-induced insulin secretion. Plays a role in the maintenance of normal spermatogenesis through the reduction of fatty acid accumulation in the testes.</text>
</comment>
<keyword evidence="7" id="KW-0744">Spermatogenesis</keyword>
<feature type="binding site" evidence="25">
    <location>
        <position position="153"/>
    </location>
    <ligand>
        <name>NAD(+)</name>
        <dbReference type="ChEBI" id="CHEBI:57540"/>
    </ligand>
</feature>
<feature type="site" description="Important for catalytic activity" evidence="24">
    <location>
        <position position="174"/>
    </location>
</feature>
<keyword evidence="5" id="KW-0221">Differentiation</keyword>
<feature type="binding site" evidence="26">
    <location>
        <position position="84"/>
    </location>
    <ligand>
        <name>CoA</name>
        <dbReference type="ChEBI" id="CHEBI:57287"/>
    </ligand>
</feature>
<comment type="pathway">
    <text evidence="2">Lipid metabolism; fatty acid beta-oxidation.</text>
</comment>
<evidence type="ECO:0000256" key="9">
    <source>
        <dbReference type="ARBA" id="ARBA00022990"/>
    </source>
</evidence>
<evidence type="ECO:0000256" key="18">
    <source>
        <dbReference type="ARBA" id="ARBA00052692"/>
    </source>
</evidence>
<feature type="binding site" evidence="26">
    <location>
        <position position="153"/>
    </location>
    <ligand>
        <name>CoA</name>
        <dbReference type="ChEBI" id="CHEBI:57287"/>
    </ligand>
</feature>
<dbReference type="FunFam" id="1.10.1040.10:FF:000019">
    <property type="entry name" value="3-hydroxybutyryl-CoA dehydrogenase FadB2"/>
    <property type="match status" value="1"/>
</dbReference>
<reference evidence="29 30" key="1">
    <citation type="submission" date="2019-07" db="EMBL/GenBank/DDBJ databases">
        <title>Draft genome assembly of a fouling barnacle, Amphibalanus amphitrite (Darwin, 1854): The first reference genome for Thecostraca.</title>
        <authorList>
            <person name="Kim W."/>
        </authorList>
    </citation>
    <scope>NUCLEOTIDE SEQUENCE [LARGE SCALE GENOMIC DNA]</scope>
    <source>
        <strain evidence="29">SNU_AA5</strain>
        <tissue evidence="29">Soma without cirri and trophi</tissue>
    </source>
</reference>
<feature type="domain" description="3-hydroxyacyl-CoA dehydrogenase C-terminal" evidence="27">
    <location>
        <begin position="220"/>
        <end position="317"/>
    </location>
</feature>
<evidence type="ECO:0000256" key="22">
    <source>
        <dbReference type="ARBA" id="ARBA00077615"/>
    </source>
</evidence>
<evidence type="ECO:0000256" key="11">
    <source>
        <dbReference type="ARBA" id="ARBA00023027"/>
    </source>
</evidence>
<dbReference type="GO" id="GO:0070403">
    <property type="term" value="F:NAD+ binding"/>
    <property type="evidence" value="ECO:0007669"/>
    <property type="project" value="InterPro"/>
</dbReference>
<dbReference type="GO" id="GO:0006635">
    <property type="term" value="P:fatty acid beta-oxidation"/>
    <property type="evidence" value="ECO:0007669"/>
    <property type="project" value="TreeGrafter"/>
</dbReference>
<keyword evidence="13" id="KW-0496">Mitochondrion</keyword>
<feature type="binding site" evidence="25">
    <location>
        <begin position="38"/>
        <end position="43"/>
    </location>
    <ligand>
        <name>NAD(+)</name>
        <dbReference type="ChEBI" id="CHEBI:57540"/>
    </ligand>
</feature>
<evidence type="ECO:0000313" key="30">
    <source>
        <dbReference type="Proteomes" id="UP000440578"/>
    </source>
</evidence>
<evidence type="ECO:0000256" key="25">
    <source>
        <dbReference type="PIRSR" id="PIRSR000105-2"/>
    </source>
</evidence>